<dbReference type="STRING" id="2004952.A0A2C5YX87"/>
<dbReference type="EMBL" id="NJES01000488">
    <property type="protein sequence ID" value="PHH71664.1"/>
    <property type="molecule type" value="Genomic_DNA"/>
</dbReference>
<dbReference type="Pfam" id="PF05199">
    <property type="entry name" value="GMC_oxred_C"/>
    <property type="match status" value="1"/>
</dbReference>
<comment type="similarity">
    <text evidence="2">Belongs to the GMC oxidoreductase family.</text>
</comment>
<dbReference type="Gene3D" id="4.10.450.10">
    <property type="entry name" value="Glucose Oxidase, domain 2"/>
    <property type="match status" value="1"/>
</dbReference>
<dbReference type="Gene3D" id="3.30.560.10">
    <property type="entry name" value="Glucose Oxidase, domain 3"/>
    <property type="match status" value="1"/>
</dbReference>
<evidence type="ECO:0000256" key="7">
    <source>
        <dbReference type="SAM" id="SignalP"/>
    </source>
</evidence>
<evidence type="ECO:0000313" key="10">
    <source>
        <dbReference type="Proteomes" id="UP000226431"/>
    </source>
</evidence>
<feature type="chain" id="PRO_5012519050" description="Glucose-methanol-choline oxidoreductase N-terminal domain-containing protein" evidence="7">
    <location>
        <begin position="19"/>
        <end position="548"/>
    </location>
</feature>
<dbReference type="SUPFAM" id="SSF54373">
    <property type="entry name" value="FAD-linked reductases, C-terminal domain"/>
    <property type="match status" value="1"/>
</dbReference>
<comment type="cofactor">
    <cofactor evidence="1">
        <name>FAD</name>
        <dbReference type="ChEBI" id="CHEBI:57692"/>
    </cofactor>
</comment>
<keyword evidence="10" id="KW-1185">Reference proteome</keyword>
<dbReference type="InterPro" id="IPR000172">
    <property type="entry name" value="GMC_OxRdtase_N"/>
</dbReference>
<dbReference type="InterPro" id="IPR012132">
    <property type="entry name" value="GMC_OxRdtase"/>
</dbReference>
<keyword evidence="3" id="KW-0285">Flavoprotein</keyword>
<keyword evidence="4" id="KW-0274">FAD</keyword>
<name>A0A2C5YX87_9HYPO</name>
<dbReference type="PROSITE" id="PS00624">
    <property type="entry name" value="GMC_OXRED_2"/>
    <property type="match status" value="1"/>
</dbReference>
<gene>
    <name evidence="9" type="ORF">CDD80_5079</name>
</gene>
<accession>A0A2C5YX87</accession>
<proteinExistence type="inferred from homology"/>
<dbReference type="AlphaFoldDB" id="A0A2C5YX87"/>
<evidence type="ECO:0000256" key="4">
    <source>
        <dbReference type="ARBA" id="ARBA00022827"/>
    </source>
</evidence>
<evidence type="ECO:0000256" key="1">
    <source>
        <dbReference type="ARBA" id="ARBA00001974"/>
    </source>
</evidence>
<dbReference type="PIRSF" id="PIRSF000137">
    <property type="entry name" value="Alcohol_oxidase"/>
    <property type="match status" value="1"/>
</dbReference>
<evidence type="ECO:0000256" key="3">
    <source>
        <dbReference type="ARBA" id="ARBA00022630"/>
    </source>
</evidence>
<sequence>MRFAPFWTLGAAAAVAAGQEYSGEYDYVIVGAGVCGLVVANRLSRDGKTTVAVIEQGTDQRMNQLVRNPLSYWENLQTDINYNYTSMVYIRGDKAQFDAWEKLGNPGWNWEALLPYYKQVEKLQLPEPWQEQRGATVDPQNHGFTGELRVGFSPKLYDASAYADLRSAWGSFGLGANGDPNRGDTRGSFLFPHTIDSKQNLRWDAATAFLWPVEKQRRNLRVLRGTARRVVWKSGGKVEAEGVEYVTADGAKMTVKARREVILSAGALRTPLILERSGIGNTRLLAKEGIKTLVDLPGVGENLMDQAASSITFESKRRLDDRESPKGWGSHQTDGRVSSHAAFVTVRDLFGDELEKIKEETKRSLSSYALKAARDASHGGTEEEIQAWASAVERVLEIQFDLLFNKETTAAELMTSGRGNILGSAFWGLMPFSRGSVHIGGPDPDRPVLRPRFTSAEIDKAMLIATGKLAARLWAHPSLAKLVSTQYNPSREDLPLGRASDEQWRRWAARTLGSGLHPLGTAAMMERGGHPTASLYAVAARAGEMIGE</sequence>
<evidence type="ECO:0000256" key="2">
    <source>
        <dbReference type="ARBA" id="ARBA00010790"/>
    </source>
</evidence>
<dbReference type="PANTHER" id="PTHR11552">
    <property type="entry name" value="GLUCOSE-METHANOL-CHOLINE GMC OXIDOREDUCTASE"/>
    <property type="match status" value="1"/>
</dbReference>
<protein>
    <recommendedName>
        <fullName evidence="8">Glucose-methanol-choline oxidoreductase N-terminal domain-containing protein</fullName>
    </recommendedName>
</protein>
<dbReference type="GO" id="GO:0016614">
    <property type="term" value="F:oxidoreductase activity, acting on CH-OH group of donors"/>
    <property type="evidence" value="ECO:0007669"/>
    <property type="project" value="InterPro"/>
</dbReference>
<reference evidence="9 10" key="1">
    <citation type="submission" date="2017-06" db="EMBL/GenBank/DDBJ databases">
        <title>Ant-infecting Ophiocordyceps genomes reveal a high diversity of potential behavioral manipulation genes and a possible major role for enterotoxins.</title>
        <authorList>
            <person name="De Bekker C."/>
            <person name="Evans H.C."/>
            <person name="Brachmann A."/>
            <person name="Hughes D.P."/>
        </authorList>
    </citation>
    <scope>NUCLEOTIDE SEQUENCE [LARGE SCALE GENOMIC DNA]</scope>
    <source>
        <strain evidence="9 10">Map16</strain>
    </source>
</reference>
<feature type="signal peptide" evidence="7">
    <location>
        <begin position="1"/>
        <end position="18"/>
    </location>
</feature>
<evidence type="ECO:0000256" key="6">
    <source>
        <dbReference type="SAM" id="MobiDB-lite"/>
    </source>
</evidence>
<dbReference type="OrthoDB" id="269227at2759"/>
<feature type="domain" description="Glucose-methanol-choline oxidoreductase N-terminal" evidence="8">
    <location>
        <begin position="266"/>
        <end position="280"/>
    </location>
</feature>
<evidence type="ECO:0000259" key="8">
    <source>
        <dbReference type="PROSITE" id="PS00624"/>
    </source>
</evidence>
<evidence type="ECO:0000313" key="9">
    <source>
        <dbReference type="EMBL" id="PHH71664.1"/>
    </source>
</evidence>
<dbReference type="PANTHER" id="PTHR11552:SF201">
    <property type="entry name" value="GLUCOSE-METHANOL-CHOLINE OXIDOREDUCTASE N-TERMINAL DOMAIN-CONTAINING PROTEIN"/>
    <property type="match status" value="1"/>
</dbReference>
<organism evidence="9 10">
    <name type="scientific">Ophiocordyceps camponoti-rufipedis</name>
    <dbReference type="NCBI Taxonomy" id="2004952"/>
    <lineage>
        <taxon>Eukaryota</taxon>
        <taxon>Fungi</taxon>
        <taxon>Dikarya</taxon>
        <taxon>Ascomycota</taxon>
        <taxon>Pezizomycotina</taxon>
        <taxon>Sordariomycetes</taxon>
        <taxon>Hypocreomycetidae</taxon>
        <taxon>Hypocreales</taxon>
        <taxon>Ophiocordycipitaceae</taxon>
        <taxon>Ophiocordyceps</taxon>
    </lineage>
</organism>
<dbReference type="Pfam" id="PF00732">
    <property type="entry name" value="GMC_oxred_N"/>
    <property type="match status" value="1"/>
</dbReference>
<feature type="region of interest" description="Disordered" evidence="6">
    <location>
        <begin position="314"/>
        <end position="334"/>
    </location>
</feature>
<dbReference type="SUPFAM" id="SSF51905">
    <property type="entry name" value="FAD/NAD(P)-binding domain"/>
    <property type="match status" value="1"/>
</dbReference>
<dbReference type="InterPro" id="IPR036188">
    <property type="entry name" value="FAD/NAD-bd_sf"/>
</dbReference>
<dbReference type="Pfam" id="PF13450">
    <property type="entry name" value="NAD_binding_8"/>
    <property type="match status" value="1"/>
</dbReference>
<keyword evidence="5" id="KW-0560">Oxidoreductase</keyword>
<dbReference type="Gene3D" id="3.50.50.60">
    <property type="entry name" value="FAD/NAD(P)-binding domain"/>
    <property type="match status" value="1"/>
</dbReference>
<feature type="compositionally biased region" description="Basic and acidic residues" evidence="6">
    <location>
        <begin position="314"/>
        <end position="325"/>
    </location>
</feature>
<dbReference type="InterPro" id="IPR027424">
    <property type="entry name" value="Glucose_Oxidase_domain_2"/>
</dbReference>
<dbReference type="InterPro" id="IPR007867">
    <property type="entry name" value="GMC_OxRtase_C"/>
</dbReference>
<dbReference type="GO" id="GO:0050660">
    <property type="term" value="F:flavin adenine dinucleotide binding"/>
    <property type="evidence" value="ECO:0007669"/>
    <property type="project" value="InterPro"/>
</dbReference>
<comment type="caution">
    <text evidence="9">The sequence shown here is derived from an EMBL/GenBank/DDBJ whole genome shotgun (WGS) entry which is preliminary data.</text>
</comment>
<evidence type="ECO:0000256" key="5">
    <source>
        <dbReference type="ARBA" id="ARBA00023002"/>
    </source>
</evidence>
<dbReference type="Proteomes" id="UP000226431">
    <property type="component" value="Unassembled WGS sequence"/>
</dbReference>
<keyword evidence="7" id="KW-0732">Signal</keyword>